<name>A0A5B9QRC1_9BACT</name>
<keyword evidence="2" id="KW-1185">Reference proteome</keyword>
<organism evidence="1 2">
    <name type="scientific">Bythopirellula goksoeyrii</name>
    <dbReference type="NCBI Taxonomy" id="1400387"/>
    <lineage>
        <taxon>Bacteria</taxon>
        <taxon>Pseudomonadati</taxon>
        <taxon>Planctomycetota</taxon>
        <taxon>Planctomycetia</taxon>
        <taxon>Pirellulales</taxon>
        <taxon>Lacipirellulaceae</taxon>
        <taxon>Bythopirellula</taxon>
    </lineage>
</organism>
<protein>
    <submittedName>
        <fullName evidence="1">Uncharacterized protein</fullName>
    </submittedName>
</protein>
<evidence type="ECO:0000313" key="2">
    <source>
        <dbReference type="Proteomes" id="UP000323917"/>
    </source>
</evidence>
<dbReference type="AlphaFoldDB" id="A0A5B9QRC1"/>
<dbReference type="EMBL" id="CP042913">
    <property type="protein sequence ID" value="QEG36523.1"/>
    <property type="molecule type" value="Genomic_DNA"/>
</dbReference>
<sequence>MLAICLPCHLVSGQERPASHATDLVPVDTRSCFFADDEVSLLYSAADEEALRITWSLMANGRTLEQGTSEAAVLADSCVQQIVVKFPTPHLRVGIVLAAELQTTWISDNAKHHLSRPLTIFSRDPFSSRRSSLENTRIKLFDSDGKTAELFERYDIPHTRLLNLSAIELVTEGLVLVGEGVSFRKQRRLSETLLRAAQRGVSVLCLAPSDGNFPLNAQQSGQPSRLILDRGEVVRRYDKHFDSLPTICPLSLVPQRKEVVIGFAQGNSQWSWLNMEFPSESPNASSTKLIVCGLGMVTHWEESPVPRYLFVHLLDELSPAQLTEESQENVPAEN</sequence>
<accession>A0A5B9QRC1</accession>
<gene>
    <name evidence="1" type="ORF">Pr1d_38370</name>
</gene>
<reference evidence="1 2" key="1">
    <citation type="submission" date="2019-08" db="EMBL/GenBank/DDBJ databases">
        <title>Deep-cultivation of Planctomycetes and their phenomic and genomic characterization uncovers novel biology.</title>
        <authorList>
            <person name="Wiegand S."/>
            <person name="Jogler M."/>
            <person name="Boedeker C."/>
            <person name="Pinto D."/>
            <person name="Vollmers J."/>
            <person name="Rivas-Marin E."/>
            <person name="Kohn T."/>
            <person name="Peeters S.H."/>
            <person name="Heuer A."/>
            <person name="Rast P."/>
            <person name="Oberbeckmann S."/>
            <person name="Bunk B."/>
            <person name="Jeske O."/>
            <person name="Meyerdierks A."/>
            <person name="Storesund J.E."/>
            <person name="Kallscheuer N."/>
            <person name="Luecker S."/>
            <person name="Lage O.M."/>
            <person name="Pohl T."/>
            <person name="Merkel B.J."/>
            <person name="Hornburger P."/>
            <person name="Mueller R.-W."/>
            <person name="Bruemmer F."/>
            <person name="Labrenz M."/>
            <person name="Spormann A.M."/>
            <person name="Op den Camp H."/>
            <person name="Overmann J."/>
            <person name="Amann R."/>
            <person name="Jetten M.S.M."/>
            <person name="Mascher T."/>
            <person name="Medema M.H."/>
            <person name="Devos D.P."/>
            <person name="Kaster A.-K."/>
            <person name="Ovreas L."/>
            <person name="Rohde M."/>
            <person name="Galperin M.Y."/>
            <person name="Jogler C."/>
        </authorList>
    </citation>
    <scope>NUCLEOTIDE SEQUENCE [LARGE SCALE GENOMIC DNA]</scope>
    <source>
        <strain evidence="1 2">Pr1d</strain>
    </source>
</reference>
<dbReference type="Proteomes" id="UP000323917">
    <property type="component" value="Chromosome"/>
</dbReference>
<proteinExistence type="predicted"/>
<evidence type="ECO:0000313" key="1">
    <source>
        <dbReference type="EMBL" id="QEG36523.1"/>
    </source>
</evidence>
<dbReference type="KEGG" id="bgok:Pr1d_38370"/>